<dbReference type="RefSeq" id="WP_378587321.1">
    <property type="nucleotide sequence ID" value="NZ_JBHSKD010000004.1"/>
</dbReference>
<organism evidence="2 3">
    <name type="scientific">Nocardioides taihuensis</name>
    <dbReference type="NCBI Taxonomy" id="1835606"/>
    <lineage>
        <taxon>Bacteria</taxon>
        <taxon>Bacillati</taxon>
        <taxon>Actinomycetota</taxon>
        <taxon>Actinomycetes</taxon>
        <taxon>Propionibacteriales</taxon>
        <taxon>Nocardioidaceae</taxon>
        <taxon>Nocardioides</taxon>
    </lineage>
</organism>
<dbReference type="EMBL" id="JBHSKD010000004">
    <property type="protein sequence ID" value="MFC5175867.1"/>
    <property type="molecule type" value="Genomic_DNA"/>
</dbReference>
<proteinExistence type="predicted"/>
<accession>A0ABW0BFV2</accession>
<gene>
    <name evidence="2" type="ORF">ACFPGP_04230</name>
</gene>
<keyword evidence="3" id="KW-1185">Reference proteome</keyword>
<sequence length="367" mass="38261">MTSWVARHRAGALVALGAVVAVVVVALGAGGARTGGRYDPDNPGPYGAQAVARVLEQQGVDVTVARGADELAGARLDADTTVVVTSTEELGRRTGKDLLRRASGTHRVVLVEPGPGLVQALRLGPLPATVTVGGGRDAACTDPTFEGLRVSVDTALAFPGEGCFPGDVGALVAERDGVTLFGPGQALTNDQVLRGDNAAAALRVLGGSDRLVWYVPSVADLGPGDGVGLGTLLPDWLGPALWLVALAAVGLVVWRARRLGPLATEPLPVVVKAIETTRSRGRLYRRSRDRAHAADTLRAAARRRLRERLRLGAGDEMTLLREVARRTDRSLDEVVALLGPAPPPPTDSALVALGIDLTALDQEVRHP</sequence>
<evidence type="ECO:0000313" key="2">
    <source>
        <dbReference type="EMBL" id="MFC5175867.1"/>
    </source>
</evidence>
<dbReference type="Proteomes" id="UP001596087">
    <property type="component" value="Unassembled WGS sequence"/>
</dbReference>
<feature type="domain" description="DUF4350" evidence="1">
    <location>
        <begin position="40"/>
        <end position="205"/>
    </location>
</feature>
<dbReference type="Pfam" id="PF14258">
    <property type="entry name" value="DUF4350"/>
    <property type="match status" value="1"/>
</dbReference>
<evidence type="ECO:0000313" key="3">
    <source>
        <dbReference type="Proteomes" id="UP001596087"/>
    </source>
</evidence>
<name>A0ABW0BFV2_9ACTN</name>
<protein>
    <submittedName>
        <fullName evidence="2">DUF4350 domain-containing protein</fullName>
    </submittedName>
</protein>
<reference evidence="3" key="1">
    <citation type="journal article" date="2019" name="Int. J. Syst. Evol. Microbiol.">
        <title>The Global Catalogue of Microorganisms (GCM) 10K type strain sequencing project: providing services to taxonomists for standard genome sequencing and annotation.</title>
        <authorList>
            <consortium name="The Broad Institute Genomics Platform"/>
            <consortium name="The Broad Institute Genome Sequencing Center for Infectious Disease"/>
            <person name="Wu L."/>
            <person name="Ma J."/>
        </authorList>
    </citation>
    <scope>NUCLEOTIDE SEQUENCE [LARGE SCALE GENOMIC DNA]</scope>
    <source>
        <strain evidence="3">DFY41</strain>
    </source>
</reference>
<comment type="caution">
    <text evidence="2">The sequence shown here is derived from an EMBL/GenBank/DDBJ whole genome shotgun (WGS) entry which is preliminary data.</text>
</comment>
<evidence type="ECO:0000259" key="1">
    <source>
        <dbReference type="Pfam" id="PF14258"/>
    </source>
</evidence>
<dbReference type="InterPro" id="IPR025646">
    <property type="entry name" value="DUF4350"/>
</dbReference>